<feature type="domain" description="Thioredoxin" evidence="6">
    <location>
        <begin position="56"/>
        <end position="220"/>
    </location>
</feature>
<feature type="binding site" evidence="3">
    <location>
        <position position="98"/>
    </location>
    <ligand>
        <name>Cu cation</name>
        <dbReference type="ChEBI" id="CHEBI:23378"/>
    </ligand>
</feature>
<evidence type="ECO:0000259" key="6">
    <source>
        <dbReference type="PROSITE" id="PS51352"/>
    </source>
</evidence>
<keyword evidence="8" id="KW-1185">Reference proteome</keyword>
<sequence length="220" mass="23214">MTDTPAASPSPPRRTGRLPILAVIVVAVAAGLGLWAGQRWFGGLAAQPALATTVLYGAPRPLPPFTLQGSDGQPLTAAQLQGRWTLVFLGFLHCPDICPTTLATLGQAQKQLADIPADRQPRVLFVSVDYERDEPAQIGAYARHFSPDALAGTGSKAQLDAFANGLGMLYMKTPLADGDYTIDHSATIAVLDPQARIAGLIRPPLDAAKIAADLRTLVSR</sequence>
<dbReference type="InterPro" id="IPR036249">
    <property type="entry name" value="Thioredoxin-like_sf"/>
</dbReference>
<evidence type="ECO:0000256" key="3">
    <source>
        <dbReference type="PIRSR" id="PIRSR603782-1"/>
    </source>
</evidence>
<dbReference type="AlphaFoldDB" id="A0A7W8FZ12"/>
<dbReference type="SUPFAM" id="SSF52833">
    <property type="entry name" value="Thioredoxin-like"/>
    <property type="match status" value="1"/>
</dbReference>
<dbReference type="EMBL" id="JACHHP010000001">
    <property type="protein sequence ID" value="MBB5206679.1"/>
    <property type="molecule type" value="Genomic_DNA"/>
</dbReference>
<gene>
    <name evidence="7" type="ORF">HNQ52_000195</name>
</gene>
<dbReference type="PANTHER" id="PTHR12151">
    <property type="entry name" value="ELECTRON TRANSPORT PROTIN SCO1/SENC FAMILY MEMBER"/>
    <property type="match status" value="1"/>
</dbReference>
<feature type="binding site" evidence="3">
    <location>
        <position position="184"/>
    </location>
    <ligand>
        <name>Cu cation</name>
        <dbReference type="ChEBI" id="CHEBI:23378"/>
    </ligand>
</feature>
<name>A0A7W8FZ12_9GAMM</name>
<feature type="binding site" evidence="3">
    <location>
        <position position="94"/>
    </location>
    <ligand>
        <name>Cu cation</name>
        <dbReference type="ChEBI" id="CHEBI:23378"/>
    </ligand>
</feature>
<evidence type="ECO:0000256" key="1">
    <source>
        <dbReference type="ARBA" id="ARBA00010996"/>
    </source>
</evidence>
<keyword evidence="2 3" id="KW-0186">Copper</keyword>
<feature type="disulfide bond" description="Redox-active" evidence="4">
    <location>
        <begin position="94"/>
        <end position="98"/>
    </location>
</feature>
<dbReference type="Proteomes" id="UP000521199">
    <property type="component" value="Unassembled WGS sequence"/>
</dbReference>
<dbReference type="GO" id="GO:0046872">
    <property type="term" value="F:metal ion binding"/>
    <property type="evidence" value="ECO:0007669"/>
    <property type="project" value="UniProtKB-KW"/>
</dbReference>
<evidence type="ECO:0000256" key="4">
    <source>
        <dbReference type="PIRSR" id="PIRSR603782-2"/>
    </source>
</evidence>
<evidence type="ECO:0000256" key="2">
    <source>
        <dbReference type="ARBA" id="ARBA00023008"/>
    </source>
</evidence>
<dbReference type="InterPro" id="IPR003782">
    <property type="entry name" value="SCO1/SenC"/>
</dbReference>
<organism evidence="7 8">
    <name type="scientific">Chiayiivirga flava</name>
    <dbReference type="NCBI Taxonomy" id="659595"/>
    <lineage>
        <taxon>Bacteria</taxon>
        <taxon>Pseudomonadati</taxon>
        <taxon>Pseudomonadota</taxon>
        <taxon>Gammaproteobacteria</taxon>
        <taxon>Lysobacterales</taxon>
        <taxon>Lysobacteraceae</taxon>
        <taxon>Chiayiivirga</taxon>
    </lineage>
</organism>
<dbReference type="InterPro" id="IPR013766">
    <property type="entry name" value="Thioredoxin_domain"/>
</dbReference>
<dbReference type="Pfam" id="PF02630">
    <property type="entry name" value="SCO1-SenC"/>
    <property type="match status" value="1"/>
</dbReference>
<dbReference type="PANTHER" id="PTHR12151:SF25">
    <property type="entry name" value="LINALOOL DEHYDRATASE_ISOMERASE DOMAIN-CONTAINING PROTEIN"/>
    <property type="match status" value="1"/>
</dbReference>
<accession>A0A7W8FZ12</accession>
<comment type="caution">
    <text evidence="7">The sequence shown here is derived from an EMBL/GenBank/DDBJ whole genome shotgun (WGS) entry which is preliminary data.</text>
</comment>
<dbReference type="RefSeq" id="WP_183958893.1">
    <property type="nucleotide sequence ID" value="NZ_JACHHP010000001.1"/>
</dbReference>
<evidence type="ECO:0000313" key="7">
    <source>
        <dbReference type="EMBL" id="MBB5206679.1"/>
    </source>
</evidence>
<keyword evidence="5" id="KW-0812">Transmembrane</keyword>
<feature type="transmembrane region" description="Helical" evidence="5">
    <location>
        <begin position="20"/>
        <end position="37"/>
    </location>
</feature>
<protein>
    <submittedName>
        <fullName evidence="7">Protein SCO1/2</fullName>
    </submittedName>
</protein>
<evidence type="ECO:0000313" key="8">
    <source>
        <dbReference type="Proteomes" id="UP000521199"/>
    </source>
</evidence>
<keyword evidence="3" id="KW-0479">Metal-binding</keyword>
<keyword evidence="4" id="KW-1015">Disulfide bond</keyword>
<comment type="similarity">
    <text evidence="1">Belongs to the SCO1/2 family.</text>
</comment>
<proteinExistence type="inferred from homology"/>
<keyword evidence="5" id="KW-0472">Membrane</keyword>
<evidence type="ECO:0000256" key="5">
    <source>
        <dbReference type="SAM" id="Phobius"/>
    </source>
</evidence>
<keyword evidence="5" id="KW-1133">Transmembrane helix</keyword>
<dbReference type="CDD" id="cd02968">
    <property type="entry name" value="SCO"/>
    <property type="match status" value="1"/>
</dbReference>
<dbReference type="Gene3D" id="3.40.30.10">
    <property type="entry name" value="Glutaredoxin"/>
    <property type="match status" value="1"/>
</dbReference>
<reference evidence="7 8" key="1">
    <citation type="submission" date="2020-08" db="EMBL/GenBank/DDBJ databases">
        <title>Genomic Encyclopedia of Type Strains, Phase IV (KMG-IV): sequencing the most valuable type-strain genomes for metagenomic binning, comparative biology and taxonomic classification.</title>
        <authorList>
            <person name="Goeker M."/>
        </authorList>
    </citation>
    <scope>NUCLEOTIDE SEQUENCE [LARGE SCALE GENOMIC DNA]</scope>
    <source>
        <strain evidence="7 8">DSM 24163</strain>
    </source>
</reference>
<dbReference type="PROSITE" id="PS51352">
    <property type="entry name" value="THIOREDOXIN_2"/>
    <property type="match status" value="1"/>
</dbReference>